<dbReference type="GO" id="GO:0031012">
    <property type="term" value="C:extracellular matrix"/>
    <property type="evidence" value="ECO:0007669"/>
    <property type="project" value="TreeGrafter"/>
</dbReference>
<evidence type="ECO:0000256" key="1">
    <source>
        <dbReference type="ARBA" id="ARBA00022460"/>
    </source>
</evidence>
<reference evidence="3" key="1">
    <citation type="submission" date="2021-12" db="EMBL/GenBank/DDBJ databases">
        <authorList>
            <person name="King R."/>
        </authorList>
    </citation>
    <scope>NUCLEOTIDE SEQUENCE</scope>
</reference>
<dbReference type="Pfam" id="PF00379">
    <property type="entry name" value="Chitin_bind_4"/>
    <property type="match status" value="1"/>
</dbReference>
<dbReference type="GO" id="GO:0042302">
    <property type="term" value="F:structural constituent of cuticle"/>
    <property type="evidence" value="ECO:0007669"/>
    <property type="project" value="UniProtKB-KW"/>
</dbReference>
<dbReference type="OrthoDB" id="6427684at2759"/>
<sequence length="131" mass="14267">MRGKIVLVFLVIAVAAVTAQLGGHGLELEGLGGGGGGHGHHHVEEYIDYRAPPHYHWDYAVHDLHHHDIKNQWEVRKGKEVKGKYELLQPDGRKRIVEYVAGKHGVDYKVRYEGHGIHGGGIGGLSSGGGN</sequence>
<dbReference type="PANTHER" id="PTHR12236">
    <property type="entry name" value="STRUCTURAL CONTITUENT OF CUTICLE"/>
    <property type="match status" value="1"/>
</dbReference>
<feature type="signal peptide" evidence="2">
    <location>
        <begin position="1"/>
        <end position="19"/>
    </location>
</feature>
<dbReference type="InterPro" id="IPR051217">
    <property type="entry name" value="Insect_Cuticle_Struc_Prot"/>
</dbReference>
<keyword evidence="4" id="KW-1185">Reference proteome</keyword>
<feature type="chain" id="PRO_5040284627" evidence="2">
    <location>
        <begin position="20"/>
        <end position="131"/>
    </location>
</feature>
<accession>A0A9P0ASZ8</accession>
<dbReference type="PANTHER" id="PTHR12236:SF80">
    <property type="entry name" value="CUTICULAR PROTEIN 62BC, ISOFORM A"/>
    <property type="match status" value="1"/>
</dbReference>
<evidence type="ECO:0000313" key="4">
    <source>
        <dbReference type="Proteomes" id="UP001154078"/>
    </source>
</evidence>
<dbReference type="Proteomes" id="UP001154078">
    <property type="component" value="Chromosome 1"/>
</dbReference>
<keyword evidence="1" id="KW-0193">Cuticle</keyword>
<organism evidence="3 4">
    <name type="scientific">Brassicogethes aeneus</name>
    <name type="common">Rape pollen beetle</name>
    <name type="synonym">Meligethes aeneus</name>
    <dbReference type="NCBI Taxonomy" id="1431903"/>
    <lineage>
        <taxon>Eukaryota</taxon>
        <taxon>Metazoa</taxon>
        <taxon>Ecdysozoa</taxon>
        <taxon>Arthropoda</taxon>
        <taxon>Hexapoda</taxon>
        <taxon>Insecta</taxon>
        <taxon>Pterygota</taxon>
        <taxon>Neoptera</taxon>
        <taxon>Endopterygota</taxon>
        <taxon>Coleoptera</taxon>
        <taxon>Polyphaga</taxon>
        <taxon>Cucujiformia</taxon>
        <taxon>Nitidulidae</taxon>
        <taxon>Meligethinae</taxon>
        <taxon>Brassicogethes</taxon>
    </lineage>
</organism>
<name>A0A9P0ASZ8_BRAAE</name>
<dbReference type="EMBL" id="OV121132">
    <property type="protein sequence ID" value="CAH0547515.1"/>
    <property type="molecule type" value="Genomic_DNA"/>
</dbReference>
<protein>
    <submittedName>
        <fullName evidence="3">Uncharacterized protein</fullName>
    </submittedName>
</protein>
<keyword evidence="2" id="KW-0732">Signal</keyword>
<dbReference type="AlphaFoldDB" id="A0A9P0ASZ8"/>
<proteinExistence type="predicted"/>
<dbReference type="InterPro" id="IPR000618">
    <property type="entry name" value="Insect_cuticle"/>
</dbReference>
<evidence type="ECO:0000313" key="3">
    <source>
        <dbReference type="EMBL" id="CAH0547515.1"/>
    </source>
</evidence>
<gene>
    <name evidence="3" type="ORF">MELIAE_LOCUS1497</name>
</gene>
<dbReference type="GO" id="GO:0005615">
    <property type="term" value="C:extracellular space"/>
    <property type="evidence" value="ECO:0007669"/>
    <property type="project" value="TreeGrafter"/>
</dbReference>
<evidence type="ECO:0000256" key="2">
    <source>
        <dbReference type="SAM" id="SignalP"/>
    </source>
</evidence>